<reference evidence="2 4" key="1">
    <citation type="submission" date="2019-01" db="EMBL/GenBank/DDBJ databases">
        <title>Draft genome sequences of three monokaryotic isolates of the white-rot basidiomycete fungus Dichomitus squalens.</title>
        <authorList>
            <consortium name="DOE Joint Genome Institute"/>
            <person name="Lopez S.C."/>
            <person name="Andreopoulos B."/>
            <person name="Pangilinan J."/>
            <person name="Lipzen A."/>
            <person name="Riley R."/>
            <person name="Ahrendt S."/>
            <person name="Ng V."/>
            <person name="Barry K."/>
            <person name="Daum C."/>
            <person name="Grigoriev I.V."/>
            <person name="Hilden K.S."/>
            <person name="Makela M.R."/>
            <person name="de Vries R.P."/>
        </authorList>
    </citation>
    <scope>NUCLEOTIDE SEQUENCE [LARGE SCALE GENOMIC DNA]</scope>
    <source>
        <strain evidence="3 4">CBS 464.89</strain>
        <strain evidence="2">OM18370.1</strain>
    </source>
</reference>
<dbReference type="EMBL" id="ML143413">
    <property type="protein sequence ID" value="TBU29404.1"/>
    <property type="molecule type" value="Genomic_DNA"/>
</dbReference>
<dbReference type="GO" id="GO:0032259">
    <property type="term" value="P:methylation"/>
    <property type="evidence" value="ECO:0007669"/>
    <property type="project" value="UniProtKB-KW"/>
</dbReference>
<dbReference type="AlphaFoldDB" id="A0A4Q9MNV5"/>
<keyword evidence="4" id="KW-1185">Reference proteome</keyword>
<dbReference type="EMBL" id="ML145338">
    <property type="protein sequence ID" value="TBU51331.1"/>
    <property type="molecule type" value="Genomic_DNA"/>
</dbReference>
<dbReference type="CDD" id="cd02440">
    <property type="entry name" value="AdoMet_MTases"/>
    <property type="match status" value="1"/>
</dbReference>
<dbReference type="Proteomes" id="UP000292957">
    <property type="component" value="Unassembled WGS sequence"/>
</dbReference>
<name>A0A4Q9MNV5_9APHY</name>
<dbReference type="PANTHER" id="PTHR43591">
    <property type="entry name" value="METHYLTRANSFERASE"/>
    <property type="match status" value="1"/>
</dbReference>
<gene>
    <name evidence="3" type="ORF">BD310DRAFT_942339</name>
    <name evidence="2" type="ORF">BD311DRAFT_756599</name>
</gene>
<sequence>MTTDYWKSEEFAKRHKGAEHITGPFGLHLLLQCGLDRADGSEDIVLLDNATGTGIVLEYLYGILSPAAKARLQVVAGDLSPAMVSAVQERIEQNGWEHIDAKLVDAMDMDLPSNHFTHVTANFGLVGIPDPRAVLSEVYRVLRPSGLAAFSIFKTVAWYDIAKAAITSIPGAPRFPTLEEYGVKMMKDPQPGDEQWTRPEFFEEQIRNAGFEDVQTTVHENRTRYKDTEEYVKVYKVDMMLKNSWSKEDWEGVEPHIQSALVEELKRRFGDGEIVLNWEAYCVTAKVPPAKP</sequence>
<feature type="domain" description="Methyltransferase type 11" evidence="1">
    <location>
        <begin position="47"/>
        <end position="150"/>
    </location>
</feature>
<protein>
    <submittedName>
        <fullName evidence="2">S-adenosyl-L-methionine-dependent methyltransferase</fullName>
    </submittedName>
</protein>
<keyword evidence="2" id="KW-0808">Transferase</keyword>
<evidence type="ECO:0000313" key="4">
    <source>
        <dbReference type="Proteomes" id="UP000292082"/>
    </source>
</evidence>
<dbReference type="SUPFAM" id="SSF53335">
    <property type="entry name" value="S-adenosyl-L-methionine-dependent methyltransferases"/>
    <property type="match status" value="1"/>
</dbReference>
<evidence type="ECO:0000313" key="3">
    <source>
        <dbReference type="EMBL" id="TBU51331.1"/>
    </source>
</evidence>
<dbReference type="InterPro" id="IPR029063">
    <property type="entry name" value="SAM-dependent_MTases_sf"/>
</dbReference>
<dbReference type="GO" id="GO:0008757">
    <property type="term" value="F:S-adenosylmethionine-dependent methyltransferase activity"/>
    <property type="evidence" value="ECO:0007669"/>
    <property type="project" value="InterPro"/>
</dbReference>
<proteinExistence type="predicted"/>
<dbReference type="Proteomes" id="UP000292082">
    <property type="component" value="Unassembled WGS sequence"/>
</dbReference>
<dbReference type="Pfam" id="PF08241">
    <property type="entry name" value="Methyltransf_11"/>
    <property type="match status" value="1"/>
</dbReference>
<accession>A0A4Q9MNV5</accession>
<dbReference type="InterPro" id="IPR013216">
    <property type="entry name" value="Methyltransf_11"/>
</dbReference>
<dbReference type="Gene3D" id="3.40.50.150">
    <property type="entry name" value="Vaccinia Virus protein VP39"/>
    <property type="match status" value="1"/>
</dbReference>
<dbReference type="OrthoDB" id="3355826at2759"/>
<evidence type="ECO:0000313" key="2">
    <source>
        <dbReference type="EMBL" id="TBU29404.1"/>
    </source>
</evidence>
<keyword evidence="2" id="KW-0489">Methyltransferase</keyword>
<organism evidence="2">
    <name type="scientific">Dichomitus squalens</name>
    <dbReference type="NCBI Taxonomy" id="114155"/>
    <lineage>
        <taxon>Eukaryota</taxon>
        <taxon>Fungi</taxon>
        <taxon>Dikarya</taxon>
        <taxon>Basidiomycota</taxon>
        <taxon>Agaricomycotina</taxon>
        <taxon>Agaricomycetes</taxon>
        <taxon>Polyporales</taxon>
        <taxon>Polyporaceae</taxon>
        <taxon>Dichomitus</taxon>
    </lineage>
</organism>
<evidence type="ECO:0000259" key="1">
    <source>
        <dbReference type="Pfam" id="PF08241"/>
    </source>
</evidence>